<feature type="transmembrane region" description="Helical" evidence="1">
    <location>
        <begin position="75"/>
        <end position="94"/>
    </location>
</feature>
<gene>
    <name evidence="2" type="ORF">SAV14893_078020</name>
    <name evidence="3" type="ORF">SAV31267_007030</name>
</gene>
<dbReference type="RefSeq" id="WP_037648402.1">
    <property type="nucleotide sequence ID" value="NZ_BAABTN010000015.1"/>
</dbReference>
<accession>A0A4D4M9T8</accession>
<feature type="transmembrane region" description="Helical" evidence="1">
    <location>
        <begin position="42"/>
        <end position="63"/>
    </location>
</feature>
<evidence type="ECO:0000313" key="2">
    <source>
        <dbReference type="EMBL" id="GDY68409.1"/>
    </source>
</evidence>
<keyword evidence="1" id="KW-1133">Transmembrane helix</keyword>
<evidence type="ECO:0000256" key="1">
    <source>
        <dbReference type="SAM" id="Phobius"/>
    </source>
</evidence>
<evidence type="ECO:0000313" key="3">
    <source>
        <dbReference type="EMBL" id="GDY71218.1"/>
    </source>
</evidence>
<evidence type="ECO:0000313" key="4">
    <source>
        <dbReference type="Proteomes" id="UP000299211"/>
    </source>
</evidence>
<name>A0A4D4M9T8_STRAX</name>
<proteinExistence type="predicted"/>
<reference evidence="3 4" key="1">
    <citation type="submission" date="2019-04" db="EMBL/GenBank/DDBJ databases">
        <title>Draft genome sequences of Streptomyces avermitilis ATCC 31267.</title>
        <authorList>
            <person name="Komaki H."/>
            <person name="Tamura T."/>
            <person name="Hosoyama A."/>
        </authorList>
    </citation>
    <scope>NUCLEOTIDE SEQUENCE [LARGE SCALE GENOMIC DNA]</scope>
    <source>
        <strain evidence="3 4">ATCC 31267</strain>
    </source>
</reference>
<keyword evidence="1" id="KW-0812">Transmembrane</keyword>
<feature type="transmembrane region" description="Helical" evidence="1">
    <location>
        <begin position="6"/>
        <end position="30"/>
    </location>
</feature>
<evidence type="ECO:0000313" key="5">
    <source>
        <dbReference type="Proteomes" id="UP000302139"/>
    </source>
</evidence>
<keyword evidence="1" id="KW-0472">Membrane</keyword>
<comment type="caution">
    <text evidence="2">The sequence shown here is derived from an EMBL/GenBank/DDBJ whole genome shotgun (WGS) entry which is preliminary data.</text>
</comment>
<organism evidence="2 5">
    <name type="scientific">Streptomyces avermitilis</name>
    <dbReference type="NCBI Taxonomy" id="33903"/>
    <lineage>
        <taxon>Bacteria</taxon>
        <taxon>Bacillati</taxon>
        <taxon>Actinomycetota</taxon>
        <taxon>Actinomycetes</taxon>
        <taxon>Kitasatosporales</taxon>
        <taxon>Streptomycetaceae</taxon>
        <taxon>Streptomyces</taxon>
    </lineage>
</organism>
<sequence>MNPYLAIPLLLIAFLIAAAGIAAITCNWVLPMNRRHVRSPRLYGWGQLVVAFALCWQLVFGMLISDPDTRIRGTLAGGVMLLAGLIIMMVGQLASGRRRGGDMP</sequence>
<dbReference type="Proteomes" id="UP000299211">
    <property type="component" value="Unassembled WGS sequence"/>
</dbReference>
<dbReference type="Proteomes" id="UP000302139">
    <property type="component" value="Unassembled WGS sequence"/>
</dbReference>
<dbReference type="EMBL" id="BJHX01000001">
    <property type="protein sequence ID" value="GDY68409.1"/>
    <property type="molecule type" value="Genomic_DNA"/>
</dbReference>
<dbReference type="EMBL" id="BJHY01000001">
    <property type="protein sequence ID" value="GDY71218.1"/>
    <property type="molecule type" value="Genomic_DNA"/>
</dbReference>
<dbReference type="AlphaFoldDB" id="A0A4D4M9T8"/>
<reference evidence="2 5" key="2">
    <citation type="submission" date="2019-04" db="EMBL/GenBank/DDBJ databases">
        <title>Draft genome sequences of Streptomyces avermitilis NBRC 14893.</title>
        <authorList>
            <person name="Komaki H."/>
            <person name="Tamura T."/>
            <person name="Hosoyama A."/>
        </authorList>
    </citation>
    <scope>NUCLEOTIDE SEQUENCE [LARGE SCALE GENOMIC DNA]</scope>
    <source>
        <strain evidence="2 5">NBRC 14893</strain>
    </source>
</reference>
<protein>
    <submittedName>
        <fullName evidence="2">Uncharacterized protein</fullName>
    </submittedName>
</protein>